<evidence type="ECO:0000256" key="2">
    <source>
        <dbReference type="ARBA" id="ARBA00007046"/>
    </source>
</evidence>
<dbReference type="NCBIfam" id="TIGR01145">
    <property type="entry name" value="ATP_synt_delta"/>
    <property type="match status" value="1"/>
</dbReference>
<dbReference type="Pfam" id="PF00213">
    <property type="entry name" value="OSCP"/>
    <property type="match status" value="1"/>
</dbReference>
<keyword evidence="6" id="KW-0472">Membrane</keyword>
<evidence type="ECO:0000313" key="9">
    <source>
        <dbReference type="EMBL" id="CAK8672672.1"/>
    </source>
</evidence>
<gene>
    <name evidence="9" type="ORF">CVLEPA_LOCUS2366</name>
</gene>
<evidence type="ECO:0000256" key="1">
    <source>
        <dbReference type="ARBA" id="ARBA00004370"/>
    </source>
</evidence>
<protein>
    <recommendedName>
        <fullName evidence="8">Oligomycin sensitivity conferral protein</fullName>
    </recommendedName>
</protein>
<reference evidence="9 10" key="1">
    <citation type="submission" date="2024-02" db="EMBL/GenBank/DDBJ databases">
        <authorList>
            <person name="Daric V."/>
            <person name="Darras S."/>
        </authorList>
    </citation>
    <scope>NUCLEOTIDE SEQUENCE [LARGE SCALE GENOMIC DNA]</scope>
</reference>
<keyword evidence="5" id="KW-0406">Ion transport</keyword>
<evidence type="ECO:0000256" key="8">
    <source>
        <dbReference type="ARBA" id="ARBA00033369"/>
    </source>
</evidence>
<proteinExistence type="inferred from homology"/>
<keyword evidence="4" id="KW-0375">Hydrogen ion transport</keyword>
<evidence type="ECO:0000256" key="5">
    <source>
        <dbReference type="ARBA" id="ARBA00023065"/>
    </source>
</evidence>
<evidence type="ECO:0000256" key="4">
    <source>
        <dbReference type="ARBA" id="ARBA00022781"/>
    </source>
</evidence>
<dbReference type="Proteomes" id="UP001642483">
    <property type="component" value="Unassembled WGS sequence"/>
</dbReference>
<dbReference type="PRINTS" id="PR00125">
    <property type="entry name" value="ATPASEDELTA"/>
</dbReference>
<name>A0ABP0EYV3_CLALP</name>
<comment type="caution">
    <text evidence="9">The sequence shown here is derived from an EMBL/GenBank/DDBJ whole genome shotgun (WGS) entry which is preliminary data.</text>
</comment>
<dbReference type="PANTHER" id="PTHR11910">
    <property type="entry name" value="ATP SYNTHASE DELTA CHAIN"/>
    <property type="match status" value="1"/>
</dbReference>
<organism evidence="9 10">
    <name type="scientific">Clavelina lepadiformis</name>
    <name type="common">Light-bulb sea squirt</name>
    <name type="synonym">Ascidia lepadiformis</name>
    <dbReference type="NCBI Taxonomy" id="159417"/>
    <lineage>
        <taxon>Eukaryota</taxon>
        <taxon>Metazoa</taxon>
        <taxon>Chordata</taxon>
        <taxon>Tunicata</taxon>
        <taxon>Ascidiacea</taxon>
        <taxon>Aplousobranchia</taxon>
        <taxon>Clavelinidae</taxon>
        <taxon>Clavelina</taxon>
    </lineage>
</organism>
<dbReference type="InterPro" id="IPR000711">
    <property type="entry name" value="ATPase_OSCP/dsu"/>
</dbReference>
<evidence type="ECO:0000256" key="7">
    <source>
        <dbReference type="ARBA" id="ARBA00023310"/>
    </source>
</evidence>
<keyword evidence="10" id="KW-1185">Reference proteome</keyword>
<dbReference type="InterPro" id="IPR026015">
    <property type="entry name" value="ATP_synth_OSCP/delta_N_sf"/>
</dbReference>
<keyword evidence="3" id="KW-0813">Transport</keyword>
<comment type="similarity">
    <text evidence="2">Belongs to the ATPase delta chain family.</text>
</comment>
<comment type="subcellular location">
    <subcellularLocation>
        <location evidence="1">Membrane</location>
    </subcellularLocation>
</comment>
<evidence type="ECO:0000256" key="3">
    <source>
        <dbReference type="ARBA" id="ARBA00022448"/>
    </source>
</evidence>
<sequence length="225" mass="25061">MASSISLVLRRSLSTGRPYQSMIKTPVPTFGIAGTYTQALYSASVKNKTKDIVAKDLINFGEVLKNPKVSDYINDPFVGSSDKLSLLKEVGGKTGMADTTINLFGTLAENHRLNLVSEVSHIFARLMKAEKGEVPATVTTAQPLDTKQRKDVEAALAKFVNKNEKIELVEKVCCPERQEILSHCNVICFVHYYKLSLLLNHFVKTIKVVSHKNVVTHFFQMNNVF</sequence>
<dbReference type="SUPFAM" id="SSF47928">
    <property type="entry name" value="N-terminal domain of the delta subunit of the F1F0-ATP synthase"/>
    <property type="match status" value="1"/>
</dbReference>
<accession>A0ABP0EYV3</accession>
<keyword evidence="7" id="KW-0066">ATP synthesis</keyword>
<evidence type="ECO:0000313" key="10">
    <source>
        <dbReference type="Proteomes" id="UP001642483"/>
    </source>
</evidence>
<dbReference type="Gene3D" id="1.10.520.20">
    <property type="entry name" value="N-terminal domain of the delta subunit of the F1F0-ATP synthase"/>
    <property type="match status" value="1"/>
</dbReference>
<evidence type="ECO:0000256" key="6">
    <source>
        <dbReference type="ARBA" id="ARBA00023136"/>
    </source>
</evidence>
<dbReference type="EMBL" id="CAWYQH010000001">
    <property type="protein sequence ID" value="CAK8672672.1"/>
    <property type="molecule type" value="Genomic_DNA"/>
</dbReference>